<feature type="domain" description="YdbS-like PH" evidence="2">
    <location>
        <begin position="65"/>
        <end position="144"/>
    </location>
</feature>
<dbReference type="Proteomes" id="UP001596481">
    <property type="component" value="Unassembled WGS sequence"/>
</dbReference>
<dbReference type="RefSeq" id="WP_390223671.1">
    <property type="nucleotide sequence ID" value="NZ_JBHTAA010000005.1"/>
</dbReference>
<organism evidence="3 4">
    <name type="scientific">Haloferax namakaokahaiae</name>
    <dbReference type="NCBI Taxonomy" id="1748331"/>
    <lineage>
        <taxon>Archaea</taxon>
        <taxon>Methanobacteriati</taxon>
        <taxon>Methanobacteriota</taxon>
        <taxon>Stenosarchaea group</taxon>
        <taxon>Halobacteria</taxon>
        <taxon>Halobacteriales</taxon>
        <taxon>Haloferacaceae</taxon>
        <taxon>Haloferax</taxon>
    </lineage>
</organism>
<evidence type="ECO:0000259" key="2">
    <source>
        <dbReference type="Pfam" id="PF03703"/>
    </source>
</evidence>
<protein>
    <submittedName>
        <fullName evidence="3">PH domain-containing protein</fullName>
    </submittedName>
</protein>
<dbReference type="PANTHER" id="PTHR34473:SF3">
    <property type="entry name" value="TRANSMEMBRANE PROTEIN-RELATED"/>
    <property type="match status" value="1"/>
</dbReference>
<evidence type="ECO:0000256" key="1">
    <source>
        <dbReference type="SAM" id="Phobius"/>
    </source>
</evidence>
<keyword evidence="1" id="KW-0812">Transmembrane</keyword>
<keyword evidence="4" id="KW-1185">Reference proteome</keyword>
<feature type="transmembrane region" description="Helical" evidence="1">
    <location>
        <begin position="40"/>
        <end position="63"/>
    </location>
</feature>
<name>A0ABD5ZGA4_9EURY</name>
<dbReference type="AlphaFoldDB" id="A0ABD5ZGA4"/>
<evidence type="ECO:0000313" key="4">
    <source>
        <dbReference type="Proteomes" id="UP001596481"/>
    </source>
</evidence>
<dbReference type="InterPro" id="IPR005182">
    <property type="entry name" value="YdbS-like_PH"/>
</dbReference>
<keyword evidence="1" id="KW-1133">Transmembrane helix</keyword>
<proteinExistence type="predicted"/>
<sequence>MTRLHPRIRLLWLLRAGILALVVGGGVALATRFAPVPLPVSSVVAAVGLGGLVLVVGVASALLRYRAWQYEIRDDSLYLERGVLTKVRTVVPFVRIQHVDTRRSPTERIIGLASTIVYTAGSRGADVSVPGLALESADDLQDQLKRLAIRAEGDDAV</sequence>
<accession>A0ABD5ZGA4</accession>
<dbReference type="PANTHER" id="PTHR34473">
    <property type="entry name" value="UPF0699 TRANSMEMBRANE PROTEIN YDBS"/>
    <property type="match status" value="1"/>
</dbReference>
<reference evidence="3 4" key="1">
    <citation type="journal article" date="2019" name="Int. J. Syst. Evol. Microbiol.">
        <title>The Global Catalogue of Microorganisms (GCM) 10K type strain sequencing project: providing services to taxonomists for standard genome sequencing and annotation.</title>
        <authorList>
            <consortium name="The Broad Institute Genomics Platform"/>
            <consortium name="The Broad Institute Genome Sequencing Center for Infectious Disease"/>
            <person name="Wu L."/>
            <person name="Ma J."/>
        </authorList>
    </citation>
    <scope>NUCLEOTIDE SEQUENCE [LARGE SCALE GENOMIC DNA]</scope>
    <source>
        <strain evidence="3 4">DSM 29988</strain>
    </source>
</reference>
<comment type="caution">
    <text evidence="3">The sequence shown here is derived from an EMBL/GenBank/DDBJ whole genome shotgun (WGS) entry which is preliminary data.</text>
</comment>
<evidence type="ECO:0000313" key="3">
    <source>
        <dbReference type="EMBL" id="MFC7204186.1"/>
    </source>
</evidence>
<dbReference type="EMBL" id="JBHTAA010000005">
    <property type="protein sequence ID" value="MFC7204186.1"/>
    <property type="molecule type" value="Genomic_DNA"/>
</dbReference>
<keyword evidence="1" id="KW-0472">Membrane</keyword>
<gene>
    <name evidence="3" type="ORF">ACFQJC_11725</name>
</gene>
<dbReference type="Pfam" id="PF03703">
    <property type="entry name" value="bPH_2"/>
    <property type="match status" value="1"/>
</dbReference>